<gene>
    <name evidence="3" type="ORF">GPNADHDJ_00532</name>
</gene>
<feature type="region of interest" description="Disordered" evidence="1">
    <location>
        <begin position="66"/>
        <end position="96"/>
    </location>
</feature>
<evidence type="ECO:0000313" key="4">
    <source>
        <dbReference type="Proteomes" id="UP000515598"/>
    </source>
</evidence>
<organism evidence="3 4">
    <name type="scientific">Stenotrophomonas maltophilia</name>
    <name type="common">Pseudomonas maltophilia</name>
    <name type="synonym">Xanthomonas maltophilia</name>
    <dbReference type="NCBI Taxonomy" id="40324"/>
    <lineage>
        <taxon>Bacteria</taxon>
        <taxon>Pseudomonadati</taxon>
        <taxon>Pseudomonadota</taxon>
        <taxon>Gammaproteobacteria</taxon>
        <taxon>Lysobacterales</taxon>
        <taxon>Lysobacteraceae</taxon>
        <taxon>Stenotrophomonas</taxon>
        <taxon>Stenotrophomonas maltophilia group</taxon>
    </lineage>
</organism>
<evidence type="ECO:0000256" key="2">
    <source>
        <dbReference type="SAM" id="SignalP"/>
    </source>
</evidence>
<dbReference type="Proteomes" id="UP000515598">
    <property type="component" value="Chromosome"/>
</dbReference>
<dbReference type="RefSeq" id="WP_061480052.1">
    <property type="nucleotide sequence ID" value="NZ_CP033877.1"/>
</dbReference>
<keyword evidence="2" id="KW-0732">Signal</keyword>
<accession>A0AAX1I9J6</accession>
<sequence>MSNRIKTTALSSLTLIIAGAAGTAGAAALPAPAEQGLQSATAINADLDALRMSEFAELQGIALAGGHHSDSIGSHHHHDAVPEEQAQGLSNARFDV</sequence>
<evidence type="ECO:0000256" key="1">
    <source>
        <dbReference type="SAM" id="MobiDB-lite"/>
    </source>
</evidence>
<proteinExistence type="predicted"/>
<evidence type="ECO:0008006" key="5">
    <source>
        <dbReference type="Google" id="ProtNLM"/>
    </source>
</evidence>
<dbReference type="EMBL" id="CP060025">
    <property type="protein sequence ID" value="QNG76363.1"/>
    <property type="molecule type" value="Genomic_DNA"/>
</dbReference>
<evidence type="ECO:0000313" key="3">
    <source>
        <dbReference type="EMBL" id="QNG76363.1"/>
    </source>
</evidence>
<reference evidence="3 4" key="1">
    <citation type="submission" date="2020-08" db="EMBL/GenBank/DDBJ databases">
        <title>Phenotypic and transcriptomic analysis of seven clinical Stenotrophomonas maltophilia isolates identify a small set of shared and commonly regulated genes involved in biofilm lifestyle.</title>
        <authorList>
            <person name="Alio I."/>
            <person name="Gudzuhn M."/>
            <person name="Streit W."/>
        </authorList>
    </citation>
    <scope>NUCLEOTIDE SEQUENCE [LARGE SCALE GENOMIC DNA]</scope>
    <source>
        <strain evidence="3 4">UHH_SKK55</strain>
    </source>
</reference>
<name>A0AAX1I9J6_STEMA</name>
<dbReference type="AlphaFoldDB" id="A0AAX1I9J6"/>
<protein>
    <recommendedName>
        <fullName evidence="5">Secreted protein</fullName>
    </recommendedName>
</protein>
<feature type="chain" id="PRO_5043320502" description="Secreted protein" evidence="2">
    <location>
        <begin position="27"/>
        <end position="96"/>
    </location>
</feature>
<feature type="signal peptide" evidence="2">
    <location>
        <begin position="1"/>
        <end position="26"/>
    </location>
</feature>